<dbReference type="Gene3D" id="3.40.640.10">
    <property type="entry name" value="Type I PLP-dependent aspartate aminotransferase-like (Major domain)"/>
    <property type="match status" value="1"/>
</dbReference>
<evidence type="ECO:0000256" key="7">
    <source>
        <dbReference type="RuleBase" id="RU004504"/>
    </source>
</evidence>
<dbReference type="PANTHER" id="PTHR21152:SF40">
    <property type="entry name" value="ALANINE--GLYOXYLATE AMINOTRANSFERASE"/>
    <property type="match status" value="1"/>
</dbReference>
<protein>
    <submittedName>
        <fullName evidence="9">Aminotransferase</fullName>
    </submittedName>
</protein>
<dbReference type="InterPro" id="IPR000192">
    <property type="entry name" value="Aminotrans_V_dom"/>
</dbReference>
<evidence type="ECO:0000256" key="1">
    <source>
        <dbReference type="ARBA" id="ARBA00001933"/>
    </source>
</evidence>
<dbReference type="InterPro" id="IPR020578">
    <property type="entry name" value="Aminotrans_V_PyrdxlP_BS"/>
</dbReference>
<evidence type="ECO:0000256" key="6">
    <source>
        <dbReference type="RuleBase" id="RU004075"/>
    </source>
</evidence>
<sequence length="359" mass="40210">MNLRIPGPTPLPPEVLISLGEQVISHRGRSYELLQKNIITDLQYFFQTKNPIYLLTASGTGGLETAIVNFFSPGSKVIFFTIGEFGNRWAEIGRRYGLNVNQVKFPEGTAVKKEVVQQTLKESKKLDGVFITHNETGTGVLNDLFTLAPLIKNHPDKPLLLVDSISALGAVDLPMDRLKIDVLITASQKAWMASPGLSMIAVSKEAWTRHLTSSMPRYYFDLSLYEKFNQKNQTPATPAVSVLFSLKTALKITKKQGRERIFKKHLELRDYFRGQIRKIGLKLVVNDKEASPTVTSIWPPKGVDEAFWRKLLREKYNIVIAGGMGGLKGKIIRVAHMGYVSKKDLDQVVTALKKSLNEL</sequence>
<dbReference type="AlphaFoldDB" id="A0A2H0BZB5"/>
<dbReference type="Pfam" id="PF00266">
    <property type="entry name" value="Aminotran_5"/>
    <property type="match status" value="1"/>
</dbReference>
<feature type="binding site" evidence="4">
    <location>
        <position position="333"/>
    </location>
    <ligand>
        <name>substrate</name>
    </ligand>
</feature>
<dbReference type="PROSITE" id="PS00595">
    <property type="entry name" value="AA_TRANSFER_CLASS_5"/>
    <property type="match status" value="1"/>
</dbReference>
<dbReference type="InterPro" id="IPR015421">
    <property type="entry name" value="PyrdxlP-dep_Trfase_major"/>
</dbReference>
<keyword evidence="9" id="KW-0808">Transferase</keyword>
<dbReference type="InterPro" id="IPR024169">
    <property type="entry name" value="SP_NH2Trfase/AEP_transaminase"/>
</dbReference>
<dbReference type="EMBL" id="PCTB01000098">
    <property type="protein sequence ID" value="PIP62298.1"/>
    <property type="molecule type" value="Genomic_DNA"/>
</dbReference>
<dbReference type="InterPro" id="IPR015422">
    <property type="entry name" value="PyrdxlP-dep_Trfase_small"/>
</dbReference>
<feature type="modified residue" description="N6-(pyridoxal phosphate)lysine" evidence="5">
    <location>
        <position position="189"/>
    </location>
</feature>
<comment type="similarity">
    <text evidence="2 6">Belongs to the class-V pyridoxal-phosphate-dependent aminotransferase family.</text>
</comment>
<dbReference type="Proteomes" id="UP000231021">
    <property type="component" value="Unassembled WGS sequence"/>
</dbReference>
<gene>
    <name evidence="9" type="ORF">COW98_04870</name>
</gene>
<evidence type="ECO:0000256" key="4">
    <source>
        <dbReference type="PIRSR" id="PIRSR000524-1"/>
    </source>
</evidence>
<dbReference type="InterPro" id="IPR015424">
    <property type="entry name" value="PyrdxlP-dep_Trfase"/>
</dbReference>
<comment type="caution">
    <text evidence="9">The sequence shown here is derived from an EMBL/GenBank/DDBJ whole genome shotgun (WGS) entry which is preliminary data.</text>
</comment>
<evidence type="ECO:0000256" key="2">
    <source>
        <dbReference type="ARBA" id="ARBA00009236"/>
    </source>
</evidence>
<comment type="cofactor">
    <cofactor evidence="1 5 7">
        <name>pyridoxal 5'-phosphate</name>
        <dbReference type="ChEBI" id="CHEBI:597326"/>
    </cofactor>
</comment>
<name>A0A2H0BZB5_9BACT</name>
<evidence type="ECO:0000259" key="8">
    <source>
        <dbReference type="Pfam" id="PF00266"/>
    </source>
</evidence>
<dbReference type="PANTHER" id="PTHR21152">
    <property type="entry name" value="AMINOTRANSFERASE CLASS V"/>
    <property type="match status" value="1"/>
</dbReference>
<dbReference type="Gene3D" id="3.90.1150.10">
    <property type="entry name" value="Aspartate Aminotransferase, domain 1"/>
    <property type="match status" value="1"/>
</dbReference>
<evidence type="ECO:0000256" key="5">
    <source>
        <dbReference type="PIRSR" id="PIRSR000524-50"/>
    </source>
</evidence>
<keyword evidence="9" id="KW-0032">Aminotransferase</keyword>
<evidence type="ECO:0000313" key="9">
    <source>
        <dbReference type="EMBL" id="PIP62298.1"/>
    </source>
</evidence>
<dbReference type="GO" id="GO:0019265">
    <property type="term" value="P:glycine biosynthetic process, by transamination of glyoxylate"/>
    <property type="evidence" value="ECO:0007669"/>
    <property type="project" value="TreeGrafter"/>
</dbReference>
<evidence type="ECO:0000256" key="3">
    <source>
        <dbReference type="ARBA" id="ARBA00022898"/>
    </source>
</evidence>
<proteinExistence type="inferred from homology"/>
<accession>A0A2H0BZB5</accession>
<keyword evidence="3 5" id="KW-0663">Pyridoxal phosphate</keyword>
<reference evidence="9 10" key="1">
    <citation type="submission" date="2017-09" db="EMBL/GenBank/DDBJ databases">
        <title>Depth-based differentiation of microbial function through sediment-hosted aquifers and enrichment of novel symbionts in the deep terrestrial subsurface.</title>
        <authorList>
            <person name="Probst A.J."/>
            <person name="Ladd B."/>
            <person name="Jarett J.K."/>
            <person name="Geller-Mcgrath D.E."/>
            <person name="Sieber C.M."/>
            <person name="Emerson J.B."/>
            <person name="Anantharaman K."/>
            <person name="Thomas B.C."/>
            <person name="Malmstrom R."/>
            <person name="Stieglmeier M."/>
            <person name="Klingl A."/>
            <person name="Woyke T."/>
            <person name="Ryan C.M."/>
            <person name="Banfield J.F."/>
        </authorList>
    </citation>
    <scope>NUCLEOTIDE SEQUENCE [LARGE SCALE GENOMIC DNA]</scope>
    <source>
        <strain evidence="9">CG22_combo_CG10-13_8_21_14_all_35_9</strain>
    </source>
</reference>
<organism evidence="9 10">
    <name type="scientific">Candidatus Roizmanbacteria bacterium CG22_combo_CG10-13_8_21_14_all_35_9</name>
    <dbReference type="NCBI Taxonomy" id="1974861"/>
    <lineage>
        <taxon>Bacteria</taxon>
        <taxon>Candidatus Roizmaniibacteriota</taxon>
    </lineage>
</organism>
<dbReference type="PIRSF" id="PIRSF000524">
    <property type="entry name" value="SPT"/>
    <property type="match status" value="1"/>
</dbReference>
<dbReference type="GO" id="GO:0004760">
    <property type="term" value="F:L-serine-pyruvate transaminase activity"/>
    <property type="evidence" value="ECO:0007669"/>
    <property type="project" value="TreeGrafter"/>
</dbReference>
<dbReference type="GO" id="GO:0008453">
    <property type="term" value="F:alanine-glyoxylate transaminase activity"/>
    <property type="evidence" value="ECO:0007669"/>
    <property type="project" value="TreeGrafter"/>
</dbReference>
<feature type="domain" description="Aminotransferase class V" evidence="8">
    <location>
        <begin position="25"/>
        <end position="327"/>
    </location>
</feature>
<dbReference type="SUPFAM" id="SSF53383">
    <property type="entry name" value="PLP-dependent transferases"/>
    <property type="match status" value="1"/>
</dbReference>
<evidence type="ECO:0000313" key="10">
    <source>
        <dbReference type="Proteomes" id="UP000231021"/>
    </source>
</evidence>